<evidence type="ECO:0000313" key="1">
    <source>
        <dbReference type="EMBL" id="KAA6375698.1"/>
    </source>
</evidence>
<sequence length="83" mass="9748">MNKSKDRKTKEVKPLSRYQSYRAQRALQDGREPEKNGRLQYLNDEEEDLLENIILLDAAGSDFLTFDEICQLNKMWKLPKDAS</sequence>
<proteinExistence type="predicted"/>
<evidence type="ECO:0000313" key="2">
    <source>
        <dbReference type="Proteomes" id="UP000324800"/>
    </source>
</evidence>
<dbReference type="AlphaFoldDB" id="A0A5J4UZ57"/>
<reference evidence="1 2" key="1">
    <citation type="submission" date="2019-03" db="EMBL/GenBank/DDBJ databases">
        <title>Single cell metagenomics reveals metabolic interactions within the superorganism composed of flagellate Streblomastix strix and complex community of Bacteroidetes bacteria on its surface.</title>
        <authorList>
            <person name="Treitli S.C."/>
            <person name="Kolisko M."/>
            <person name="Husnik F."/>
            <person name="Keeling P."/>
            <person name="Hampl V."/>
        </authorList>
    </citation>
    <scope>NUCLEOTIDE SEQUENCE [LARGE SCALE GENOMIC DNA]</scope>
    <source>
        <strain evidence="1">ST1C</strain>
    </source>
</reference>
<organism evidence="1 2">
    <name type="scientific">Streblomastix strix</name>
    <dbReference type="NCBI Taxonomy" id="222440"/>
    <lineage>
        <taxon>Eukaryota</taxon>
        <taxon>Metamonada</taxon>
        <taxon>Preaxostyla</taxon>
        <taxon>Oxymonadida</taxon>
        <taxon>Streblomastigidae</taxon>
        <taxon>Streblomastix</taxon>
    </lineage>
</organism>
<protein>
    <submittedName>
        <fullName evidence="1">Uncharacterized protein</fullName>
    </submittedName>
</protein>
<comment type="caution">
    <text evidence="1">The sequence shown here is derived from an EMBL/GenBank/DDBJ whole genome shotgun (WGS) entry which is preliminary data.</text>
</comment>
<name>A0A5J4UZ57_9EUKA</name>
<gene>
    <name evidence="1" type="ORF">EZS28_028774</name>
</gene>
<dbReference type="Proteomes" id="UP000324800">
    <property type="component" value="Unassembled WGS sequence"/>
</dbReference>
<dbReference type="EMBL" id="SNRW01011049">
    <property type="protein sequence ID" value="KAA6375698.1"/>
    <property type="molecule type" value="Genomic_DNA"/>
</dbReference>
<accession>A0A5J4UZ57</accession>